<evidence type="ECO:0000313" key="1">
    <source>
        <dbReference type="EMBL" id="CAC5379152.1"/>
    </source>
</evidence>
<name>A0A6J8B5G0_MYTCO</name>
<sequence length="240" mass="28532">MIRVTSNLMKATGLMSRFSECNILLKNEIEFTRNKEVRKQLMQHLDTHLKQQKAEREKYYKHSMKARKNPDRHLFIIMDATDHATTILPHFTATPKFADGIWMPMDSSTYFSGLMAWRECDDSDKESVMGGRRFLKKDDLIWWNYVMKAGYPWGEKSARPQLNIVEDSVNVGDFVVTDLEKYGDEWQQMGKNYYHLRFEYGSSNGNGAARHQHGHLAQFLFPNRWERGNRFWKWFQETRF</sequence>
<organism evidence="1 2">
    <name type="scientific">Mytilus coruscus</name>
    <name type="common">Sea mussel</name>
    <dbReference type="NCBI Taxonomy" id="42192"/>
    <lineage>
        <taxon>Eukaryota</taxon>
        <taxon>Metazoa</taxon>
        <taxon>Spiralia</taxon>
        <taxon>Lophotrochozoa</taxon>
        <taxon>Mollusca</taxon>
        <taxon>Bivalvia</taxon>
        <taxon>Autobranchia</taxon>
        <taxon>Pteriomorphia</taxon>
        <taxon>Mytilida</taxon>
        <taxon>Mytiloidea</taxon>
        <taxon>Mytilidae</taxon>
        <taxon>Mytilinae</taxon>
        <taxon>Mytilus</taxon>
    </lineage>
</organism>
<keyword evidence="2" id="KW-1185">Reference proteome</keyword>
<gene>
    <name evidence="1" type="ORF">MCOR_15244</name>
</gene>
<dbReference type="AlphaFoldDB" id="A0A6J8B5G0"/>
<dbReference type="PANTHER" id="PTHR33153:SF3">
    <property type="entry name" value="TRAFFICKING PROTEIN PARTICLE COMPLEX SUBUNIT 11 DOMAIN-CONTAINING PROTEIN"/>
    <property type="match status" value="1"/>
</dbReference>
<dbReference type="EMBL" id="CACVKT020002642">
    <property type="protein sequence ID" value="CAC5379152.1"/>
    <property type="molecule type" value="Genomic_DNA"/>
</dbReference>
<dbReference type="Proteomes" id="UP000507470">
    <property type="component" value="Unassembled WGS sequence"/>
</dbReference>
<protein>
    <submittedName>
        <fullName evidence="1">Uncharacterized protein</fullName>
    </submittedName>
</protein>
<dbReference type="PANTHER" id="PTHR33153">
    <property type="entry name" value="MYND-TYPE DOMAIN-CONTAINING PROTEIN"/>
    <property type="match status" value="1"/>
</dbReference>
<reference evidence="1 2" key="1">
    <citation type="submission" date="2020-06" db="EMBL/GenBank/DDBJ databases">
        <authorList>
            <person name="Li R."/>
            <person name="Bekaert M."/>
        </authorList>
    </citation>
    <scope>NUCLEOTIDE SEQUENCE [LARGE SCALE GENOMIC DNA]</scope>
    <source>
        <strain evidence="2">wild</strain>
    </source>
</reference>
<evidence type="ECO:0000313" key="2">
    <source>
        <dbReference type="Proteomes" id="UP000507470"/>
    </source>
</evidence>
<accession>A0A6J8B5G0</accession>
<proteinExistence type="predicted"/>